<dbReference type="GO" id="GO:0032446">
    <property type="term" value="P:protein modification by small protein conjugation"/>
    <property type="evidence" value="ECO:0007669"/>
    <property type="project" value="UniProtKB-ARBA"/>
</dbReference>
<dbReference type="WBParaSite" id="jg9028">
    <property type="protein sequence ID" value="jg9028"/>
    <property type="gene ID" value="jg9028"/>
</dbReference>
<dbReference type="GO" id="GO:0016740">
    <property type="term" value="F:transferase activity"/>
    <property type="evidence" value="ECO:0007669"/>
    <property type="project" value="UniProtKB-KW"/>
</dbReference>
<name>A0A915EPJ2_9BILA</name>
<dbReference type="Gene3D" id="3.10.110.10">
    <property type="entry name" value="Ubiquitin Conjugating Enzyme"/>
    <property type="match status" value="1"/>
</dbReference>
<organism evidence="6 7">
    <name type="scientific">Ditylenchus dipsaci</name>
    <dbReference type="NCBI Taxonomy" id="166011"/>
    <lineage>
        <taxon>Eukaryota</taxon>
        <taxon>Metazoa</taxon>
        <taxon>Ecdysozoa</taxon>
        <taxon>Nematoda</taxon>
        <taxon>Chromadorea</taxon>
        <taxon>Rhabditida</taxon>
        <taxon>Tylenchina</taxon>
        <taxon>Tylenchomorpha</taxon>
        <taxon>Sphaerularioidea</taxon>
        <taxon>Anguinidae</taxon>
        <taxon>Anguininae</taxon>
        <taxon>Ditylenchus</taxon>
    </lineage>
</organism>
<accession>A0A915EPJ2</accession>
<dbReference type="InterPro" id="IPR050113">
    <property type="entry name" value="Ub_conjugating_enzyme"/>
</dbReference>
<keyword evidence="2 4" id="KW-0833">Ubl conjugation pathway</keyword>
<dbReference type="SMART" id="SM00212">
    <property type="entry name" value="UBCc"/>
    <property type="match status" value="1"/>
</dbReference>
<dbReference type="GO" id="GO:0005524">
    <property type="term" value="F:ATP binding"/>
    <property type="evidence" value="ECO:0007669"/>
    <property type="project" value="UniProtKB-UniRule"/>
</dbReference>
<evidence type="ECO:0000256" key="4">
    <source>
        <dbReference type="RuleBase" id="RU362109"/>
    </source>
</evidence>
<sequence length="136" mass="15582">MASNLNRLRKELTDMQSSNSSSIKVDSFDENNMAFKVTVEFPPEYPFKPPVLRFETKIYHPNVDETGLVCISIISTEHWKPATRTQQVIEALLALIAEPELSHPLRADLAEEYEKNKANFLKAAEEHTKTHAEKRK</sequence>
<dbReference type="PROSITE" id="PS00183">
    <property type="entry name" value="UBC_1"/>
    <property type="match status" value="1"/>
</dbReference>
<keyword evidence="6" id="KW-1185">Reference proteome</keyword>
<comment type="similarity">
    <text evidence="4">Belongs to the ubiquitin-conjugating enzyme family.</text>
</comment>
<evidence type="ECO:0000313" key="7">
    <source>
        <dbReference type="WBParaSite" id="jg9028"/>
    </source>
</evidence>
<keyword evidence="1" id="KW-0808">Transferase</keyword>
<keyword evidence="4" id="KW-0547">Nucleotide-binding</keyword>
<evidence type="ECO:0000259" key="5">
    <source>
        <dbReference type="PROSITE" id="PS50127"/>
    </source>
</evidence>
<reference evidence="7" key="1">
    <citation type="submission" date="2022-11" db="UniProtKB">
        <authorList>
            <consortium name="WormBaseParasite"/>
        </authorList>
    </citation>
    <scope>IDENTIFICATION</scope>
</reference>
<dbReference type="SUPFAM" id="SSF54495">
    <property type="entry name" value="UBC-like"/>
    <property type="match status" value="1"/>
</dbReference>
<evidence type="ECO:0000256" key="1">
    <source>
        <dbReference type="ARBA" id="ARBA00022679"/>
    </source>
</evidence>
<dbReference type="Pfam" id="PF00179">
    <property type="entry name" value="UQ_con"/>
    <property type="match status" value="1"/>
</dbReference>
<evidence type="ECO:0000256" key="2">
    <source>
        <dbReference type="ARBA" id="ARBA00022786"/>
    </source>
</evidence>
<evidence type="ECO:0000313" key="6">
    <source>
        <dbReference type="Proteomes" id="UP000887574"/>
    </source>
</evidence>
<dbReference type="AlphaFoldDB" id="A0A915EPJ2"/>
<dbReference type="PROSITE" id="PS50127">
    <property type="entry name" value="UBC_2"/>
    <property type="match status" value="1"/>
</dbReference>
<evidence type="ECO:0000256" key="3">
    <source>
        <dbReference type="PROSITE-ProRule" id="PRU10133"/>
    </source>
</evidence>
<feature type="domain" description="UBC core" evidence="5">
    <location>
        <begin position="1"/>
        <end position="133"/>
    </location>
</feature>
<dbReference type="InterPro" id="IPR023313">
    <property type="entry name" value="UBQ-conjugating_AS"/>
</dbReference>
<proteinExistence type="inferred from homology"/>
<dbReference type="InterPro" id="IPR000608">
    <property type="entry name" value="UBC"/>
</dbReference>
<dbReference type="PANTHER" id="PTHR24067">
    <property type="entry name" value="UBIQUITIN-CONJUGATING ENZYME E2"/>
    <property type="match status" value="1"/>
</dbReference>
<dbReference type="InterPro" id="IPR016135">
    <property type="entry name" value="UBQ-conjugating_enzyme/RWD"/>
</dbReference>
<protein>
    <submittedName>
        <fullName evidence="7">UBC core domain-containing protein</fullName>
    </submittedName>
</protein>
<keyword evidence="4" id="KW-0067">ATP-binding</keyword>
<dbReference type="Proteomes" id="UP000887574">
    <property type="component" value="Unplaced"/>
</dbReference>
<feature type="active site" description="Glycyl thioester intermediate" evidence="3">
    <location>
        <position position="70"/>
    </location>
</feature>